<evidence type="ECO:0000313" key="8">
    <source>
        <dbReference type="Proteomes" id="UP000663651"/>
    </source>
</evidence>
<keyword evidence="4" id="KW-1133">Transmembrane helix</keyword>
<accession>A0ABX7Q4Q1</accession>
<gene>
    <name evidence="7" type="ORF">JZM60_01585</name>
</gene>
<dbReference type="PROSITE" id="PS50885">
    <property type="entry name" value="HAMP"/>
    <property type="match status" value="1"/>
</dbReference>
<dbReference type="Pfam" id="PF00015">
    <property type="entry name" value="MCPsignal"/>
    <property type="match status" value="1"/>
</dbReference>
<evidence type="ECO:0000256" key="4">
    <source>
        <dbReference type="SAM" id="Phobius"/>
    </source>
</evidence>
<sequence length="392" mass="41583">MSFLLNLYLHLKIRTRIILLCVCYSACIVLAVVAGRSLSTAQAVTSTAIFVLLGIIFSALLFKTVNDALDRILGYLAHLTSGDLTQTIAPKRNNEISSIIRSIGTLQTTIREIVSQISHTSEEVAMASRQLQANADQIAAGTDNVATQTNTVAVASEEMAATSAEIANNCMTAAENSSRASDAAQTGAEVVRQATECMGRITTRVKDAAKTVEGLGARSDQIGQIIGTIQDIADQTNLLALNAAIEAARAGEQGRGFAVVADEVRALAERTTRATREIAEMIKTIQHETLGAVAAMDEGVAEVEKGTEYSDKSGNSLEQILQQINDVTMQLNQIATAAEQQTATTGEISSNIQQVTVVVQQTAQGAAETAQAAGTLSSQSDELQRLVRQFKL</sequence>
<evidence type="ECO:0000259" key="5">
    <source>
        <dbReference type="PROSITE" id="PS50111"/>
    </source>
</evidence>
<dbReference type="Proteomes" id="UP000663651">
    <property type="component" value="Chromosome"/>
</dbReference>
<dbReference type="InterPro" id="IPR004090">
    <property type="entry name" value="Chemotax_Me-accpt_rcpt"/>
</dbReference>
<dbReference type="SMART" id="SM00283">
    <property type="entry name" value="MA"/>
    <property type="match status" value="1"/>
</dbReference>
<name>A0ABX7Q4Q1_9BACT</name>
<evidence type="ECO:0000256" key="3">
    <source>
        <dbReference type="PROSITE-ProRule" id="PRU00284"/>
    </source>
</evidence>
<keyword evidence="8" id="KW-1185">Reference proteome</keyword>
<dbReference type="PANTHER" id="PTHR32089">
    <property type="entry name" value="METHYL-ACCEPTING CHEMOTAXIS PROTEIN MCPB"/>
    <property type="match status" value="1"/>
</dbReference>
<dbReference type="InterPro" id="IPR003660">
    <property type="entry name" value="HAMP_dom"/>
</dbReference>
<dbReference type="Pfam" id="PF00672">
    <property type="entry name" value="HAMP"/>
    <property type="match status" value="1"/>
</dbReference>
<dbReference type="SMART" id="SM00304">
    <property type="entry name" value="HAMP"/>
    <property type="match status" value="1"/>
</dbReference>
<dbReference type="PRINTS" id="PR00260">
    <property type="entry name" value="CHEMTRNSDUCR"/>
</dbReference>
<dbReference type="CDD" id="cd11386">
    <property type="entry name" value="MCP_signal"/>
    <property type="match status" value="1"/>
</dbReference>
<keyword evidence="4" id="KW-0812">Transmembrane</keyword>
<keyword evidence="1 3" id="KW-0807">Transducer</keyword>
<dbReference type="SUPFAM" id="SSF58104">
    <property type="entry name" value="Methyl-accepting chemotaxis protein (MCP) signaling domain"/>
    <property type="match status" value="1"/>
</dbReference>
<reference evidence="7 8" key="1">
    <citation type="submission" date="2021-03" db="EMBL/GenBank/DDBJ databases">
        <title>Geobacter metallireducens gen. nov. sp. nov., a microorganism capable of coupling the complete oxidation of organic compounds to the reduction of iron and other metals.</title>
        <authorList>
            <person name="Li Y."/>
        </authorList>
    </citation>
    <scope>NUCLEOTIDE SEQUENCE [LARGE SCALE GENOMIC DNA]</scope>
    <source>
        <strain evidence="7 8">Jerry-YX</strain>
    </source>
</reference>
<feature type="domain" description="Methyl-accepting transducer" evidence="5">
    <location>
        <begin position="120"/>
        <end position="356"/>
    </location>
</feature>
<dbReference type="Gene3D" id="1.10.287.950">
    <property type="entry name" value="Methyl-accepting chemotaxis protein"/>
    <property type="match status" value="1"/>
</dbReference>
<dbReference type="EMBL" id="CP071382">
    <property type="protein sequence ID" value="QSV46015.1"/>
    <property type="molecule type" value="Genomic_DNA"/>
</dbReference>
<proteinExistence type="inferred from homology"/>
<dbReference type="PANTHER" id="PTHR32089:SF112">
    <property type="entry name" value="LYSOZYME-LIKE PROTEIN-RELATED"/>
    <property type="match status" value="1"/>
</dbReference>
<keyword evidence="4" id="KW-0472">Membrane</keyword>
<evidence type="ECO:0000256" key="1">
    <source>
        <dbReference type="ARBA" id="ARBA00023224"/>
    </source>
</evidence>
<feature type="domain" description="HAMP" evidence="6">
    <location>
        <begin position="63"/>
        <end position="115"/>
    </location>
</feature>
<comment type="similarity">
    <text evidence="2">Belongs to the methyl-accepting chemotaxis (MCP) protein family.</text>
</comment>
<dbReference type="InterPro" id="IPR004089">
    <property type="entry name" value="MCPsignal_dom"/>
</dbReference>
<evidence type="ECO:0000313" key="7">
    <source>
        <dbReference type="EMBL" id="QSV46015.1"/>
    </source>
</evidence>
<evidence type="ECO:0000259" key="6">
    <source>
        <dbReference type="PROSITE" id="PS50885"/>
    </source>
</evidence>
<evidence type="ECO:0000256" key="2">
    <source>
        <dbReference type="ARBA" id="ARBA00029447"/>
    </source>
</evidence>
<feature type="transmembrane region" description="Helical" evidence="4">
    <location>
        <begin position="41"/>
        <end position="62"/>
    </location>
</feature>
<protein>
    <submittedName>
        <fullName evidence="7">Methyl-accepting chemotaxis protein</fullName>
    </submittedName>
</protein>
<organism evidence="7 8">
    <name type="scientific">Geobacter benzoatilyticus</name>
    <dbReference type="NCBI Taxonomy" id="2815309"/>
    <lineage>
        <taxon>Bacteria</taxon>
        <taxon>Pseudomonadati</taxon>
        <taxon>Thermodesulfobacteriota</taxon>
        <taxon>Desulfuromonadia</taxon>
        <taxon>Geobacterales</taxon>
        <taxon>Geobacteraceae</taxon>
        <taxon>Geobacter</taxon>
    </lineage>
</organism>
<dbReference type="RefSeq" id="WP_207163804.1">
    <property type="nucleotide sequence ID" value="NZ_CP071382.1"/>
</dbReference>
<feature type="transmembrane region" description="Helical" evidence="4">
    <location>
        <begin position="17"/>
        <end position="35"/>
    </location>
</feature>
<dbReference type="PROSITE" id="PS50111">
    <property type="entry name" value="CHEMOTAXIS_TRANSDUC_2"/>
    <property type="match status" value="1"/>
</dbReference>